<name>A0ABV0PR72_9TELE</name>
<dbReference type="Proteomes" id="UP001476798">
    <property type="component" value="Unassembled WGS sequence"/>
</dbReference>
<gene>
    <name evidence="2" type="primary">CNOT3_2</name>
    <name evidence="2" type="ORF">GOODEAATRI_024131</name>
</gene>
<evidence type="ECO:0000313" key="2">
    <source>
        <dbReference type="EMBL" id="MEQ2185995.1"/>
    </source>
</evidence>
<feature type="region of interest" description="Disordered" evidence="1">
    <location>
        <begin position="54"/>
        <end position="74"/>
    </location>
</feature>
<comment type="caution">
    <text evidence="2">The sequence shown here is derived from an EMBL/GenBank/DDBJ whole genome shotgun (WGS) entry which is preliminary data.</text>
</comment>
<evidence type="ECO:0000256" key="1">
    <source>
        <dbReference type="SAM" id="MobiDB-lite"/>
    </source>
</evidence>
<reference evidence="2 3" key="1">
    <citation type="submission" date="2021-06" db="EMBL/GenBank/DDBJ databases">
        <authorList>
            <person name="Palmer J.M."/>
        </authorList>
    </citation>
    <scope>NUCLEOTIDE SEQUENCE [LARGE SCALE GENOMIC DNA]</scope>
    <source>
        <strain evidence="2 3">GA_2019</strain>
        <tissue evidence="2">Muscle</tissue>
    </source>
</reference>
<evidence type="ECO:0000313" key="3">
    <source>
        <dbReference type="Proteomes" id="UP001476798"/>
    </source>
</evidence>
<accession>A0ABV0PR72</accession>
<feature type="non-terminal residue" evidence="2">
    <location>
        <position position="1"/>
    </location>
</feature>
<feature type="compositionally biased region" description="Low complexity" evidence="1">
    <location>
        <begin position="55"/>
        <end position="70"/>
    </location>
</feature>
<dbReference type="EMBL" id="JAHRIO010082621">
    <property type="protein sequence ID" value="MEQ2185995.1"/>
    <property type="molecule type" value="Genomic_DNA"/>
</dbReference>
<organism evidence="2 3">
    <name type="scientific">Goodea atripinnis</name>
    <dbReference type="NCBI Taxonomy" id="208336"/>
    <lineage>
        <taxon>Eukaryota</taxon>
        <taxon>Metazoa</taxon>
        <taxon>Chordata</taxon>
        <taxon>Craniata</taxon>
        <taxon>Vertebrata</taxon>
        <taxon>Euteleostomi</taxon>
        <taxon>Actinopterygii</taxon>
        <taxon>Neopterygii</taxon>
        <taxon>Teleostei</taxon>
        <taxon>Neoteleostei</taxon>
        <taxon>Acanthomorphata</taxon>
        <taxon>Ovalentaria</taxon>
        <taxon>Atherinomorphae</taxon>
        <taxon>Cyprinodontiformes</taxon>
        <taxon>Goodeidae</taxon>
        <taxon>Goodea</taxon>
    </lineage>
</organism>
<proteinExistence type="predicted"/>
<protein>
    <submittedName>
        <fullName evidence="2">CCR4-NOT transcription complex, subunit 3</fullName>
    </submittedName>
</protein>
<sequence>GTVCLHQHPSLSPPQAPEPLSSLKAMAERAALGSGLDGEISSLHVTDRGLNDIFSGSSAAPGTPAAPQPSVSEVSIPPSLGVCPLGPTPLSKDQLYQQAMQEAAWTHMPHPSDSERIR</sequence>
<keyword evidence="3" id="KW-1185">Reference proteome</keyword>